<gene>
    <name evidence="1" type="ORF">WMSIL1_LOCUS6729</name>
</gene>
<organism evidence="1 2">
    <name type="scientific">Hymenolepis diminuta</name>
    <name type="common">Rat tapeworm</name>
    <dbReference type="NCBI Taxonomy" id="6216"/>
    <lineage>
        <taxon>Eukaryota</taxon>
        <taxon>Metazoa</taxon>
        <taxon>Spiralia</taxon>
        <taxon>Lophotrochozoa</taxon>
        <taxon>Platyhelminthes</taxon>
        <taxon>Cestoda</taxon>
        <taxon>Eucestoda</taxon>
        <taxon>Cyclophyllidea</taxon>
        <taxon>Hymenolepididae</taxon>
        <taxon>Hymenolepis</taxon>
    </lineage>
</organism>
<evidence type="ECO:0000313" key="1">
    <source>
        <dbReference type="EMBL" id="VUZ47157.1"/>
    </source>
</evidence>
<dbReference type="EMBL" id="CABIJS010000222">
    <property type="protein sequence ID" value="VUZ47157.1"/>
    <property type="molecule type" value="Genomic_DNA"/>
</dbReference>
<reference evidence="1 2" key="1">
    <citation type="submission" date="2019-07" db="EMBL/GenBank/DDBJ databases">
        <authorList>
            <person name="Jastrzebski P J."/>
            <person name="Paukszto L."/>
            <person name="Jastrzebski P J."/>
        </authorList>
    </citation>
    <scope>NUCLEOTIDE SEQUENCE [LARGE SCALE GENOMIC DNA]</scope>
    <source>
        <strain evidence="1 2">WMS-il1</strain>
    </source>
</reference>
<accession>A0A564YIL8</accession>
<dbReference type="Proteomes" id="UP000321570">
    <property type="component" value="Unassembled WGS sequence"/>
</dbReference>
<sequence length="136" mass="15407">MLTGPDIKIFRALRQHRHGASSSYLRRFCCIGSHRNRMGRFVHHIYRRTNERKTGVFQSVGEAAGDEVLSLSDALFDDTSTLGRVQDNTASESTFATINQVRAEISDSTSTKHPLETTNEEMINVEKNFEKMTIND</sequence>
<name>A0A564YIL8_HYMDI</name>
<keyword evidence="2" id="KW-1185">Reference proteome</keyword>
<evidence type="ECO:0000313" key="2">
    <source>
        <dbReference type="Proteomes" id="UP000321570"/>
    </source>
</evidence>
<proteinExistence type="predicted"/>
<protein>
    <submittedName>
        <fullName evidence="1">Uncharacterized protein</fullName>
    </submittedName>
</protein>
<dbReference type="AlphaFoldDB" id="A0A564YIL8"/>